<feature type="signal peptide" evidence="10">
    <location>
        <begin position="1"/>
        <end position="19"/>
    </location>
</feature>
<feature type="domain" description="Type II secretion system protein GspC N-terminal" evidence="11">
    <location>
        <begin position="34"/>
        <end position="131"/>
    </location>
</feature>
<dbReference type="Pfam" id="PF11356">
    <property type="entry name" value="T2SSC"/>
    <property type="match status" value="1"/>
</dbReference>
<sequence>MKHPPWPLLLMLWLPAVLAQNEDETAPEYPPLEQFDSMLERPLFSTTRRPENNEDDSETLSESAAEMREKWRLSGVVWENEQQLALFSERQGEGRLRIRTGMYLDGNWQLQDITEDSVTLTDNGQRLRLELWEPREPSTRPLPEQEESAPTDEQPEQDNDHGNEPETEQGSNGESS</sequence>
<comment type="caution">
    <text evidence="12">The sequence shown here is derived from an EMBL/GenBank/DDBJ whole genome shotgun (WGS) entry which is preliminary data.</text>
</comment>
<dbReference type="Gene3D" id="2.30.30.830">
    <property type="match status" value="1"/>
</dbReference>
<keyword evidence="7" id="KW-1133">Transmembrane helix</keyword>
<gene>
    <name evidence="12" type="ORF">B6S09_14775</name>
    <name evidence="13" type="ORF">LY04_02560</name>
</gene>
<keyword evidence="8" id="KW-0472">Membrane</keyword>
<evidence type="ECO:0000256" key="10">
    <source>
        <dbReference type="SAM" id="SignalP"/>
    </source>
</evidence>
<dbReference type="Proteomes" id="UP000295058">
    <property type="component" value="Unassembled WGS sequence"/>
</dbReference>
<comment type="subcellular location">
    <subcellularLocation>
        <location evidence="1">Cell inner membrane</location>
    </subcellularLocation>
</comment>
<organism evidence="12 14">
    <name type="scientific">Oceanimonas baumannii</name>
    <dbReference type="NCBI Taxonomy" id="129578"/>
    <lineage>
        <taxon>Bacteria</taxon>
        <taxon>Pseudomonadati</taxon>
        <taxon>Pseudomonadota</taxon>
        <taxon>Gammaproteobacteria</taxon>
        <taxon>Aeromonadales</taxon>
        <taxon>Aeromonadaceae</taxon>
        <taxon>Oceanimonas</taxon>
    </lineage>
</organism>
<reference evidence="13 15" key="2">
    <citation type="submission" date="2019-03" db="EMBL/GenBank/DDBJ databases">
        <title>Genomic Encyclopedia of Archaeal and Bacterial Type Strains, Phase II (KMG-II): from individual species to whole genera.</title>
        <authorList>
            <person name="Goeker M."/>
        </authorList>
    </citation>
    <scope>NUCLEOTIDE SEQUENCE [LARGE SCALE GENOMIC DNA]</scope>
    <source>
        <strain evidence="13 15">DSM 15594</strain>
    </source>
</reference>
<evidence type="ECO:0000256" key="1">
    <source>
        <dbReference type="ARBA" id="ARBA00004533"/>
    </source>
</evidence>
<evidence type="ECO:0000313" key="15">
    <source>
        <dbReference type="Proteomes" id="UP000295058"/>
    </source>
</evidence>
<protein>
    <submittedName>
        <fullName evidence="13">Type II secretion system (T2SS) protein C</fullName>
    </submittedName>
</protein>
<evidence type="ECO:0000256" key="8">
    <source>
        <dbReference type="ARBA" id="ARBA00023136"/>
    </source>
</evidence>
<accession>A0A235CDU6</accession>
<keyword evidence="15" id="KW-1185">Reference proteome</keyword>
<evidence type="ECO:0000313" key="13">
    <source>
        <dbReference type="EMBL" id="TDW57695.1"/>
    </source>
</evidence>
<evidence type="ECO:0000313" key="12">
    <source>
        <dbReference type="EMBL" id="OYD22730.1"/>
    </source>
</evidence>
<evidence type="ECO:0000256" key="4">
    <source>
        <dbReference type="ARBA" id="ARBA00022519"/>
    </source>
</evidence>
<evidence type="ECO:0000313" key="14">
    <source>
        <dbReference type="Proteomes" id="UP000243640"/>
    </source>
</evidence>
<evidence type="ECO:0000256" key="2">
    <source>
        <dbReference type="ARBA" id="ARBA00022448"/>
    </source>
</evidence>
<keyword evidence="5" id="KW-0812">Transmembrane</keyword>
<evidence type="ECO:0000259" key="11">
    <source>
        <dbReference type="Pfam" id="PF11356"/>
    </source>
</evidence>
<dbReference type="InterPro" id="IPR024961">
    <property type="entry name" value="T2SS_GspC_N"/>
</dbReference>
<evidence type="ECO:0000256" key="3">
    <source>
        <dbReference type="ARBA" id="ARBA00022475"/>
    </source>
</evidence>
<evidence type="ECO:0000256" key="5">
    <source>
        <dbReference type="ARBA" id="ARBA00022692"/>
    </source>
</evidence>
<dbReference type="EMBL" id="NQJF01000013">
    <property type="protein sequence ID" value="OYD22730.1"/>
    <property type="molecule type" value="Genomic_DNA"/>
</dbReference>
<name>A0A235CDU6_9GAMM</name>
<reference evidence="12 14" key="1">
    <citation type="submission" date="2017-08" db="EMBL/GenBank/DDBJ databases">
        <title>Draft Genome Sequence of the Marine Bacterium Oceanimonas baumannii ATCC 700832.</title>
        <authorList>
            <person name="Mcclelland W.D."/>
            <person name="Brennan M.A."/>
            <person name="Trachtenberg A.M."/>
            <person name="Maclea K.S."/>
        </authorList>
    </citation>
    <scope>NUCLEOTIDE SEQUENCE [LARGE SCALE GENOMIC DNA]</scope>
    <source>
        <strain evidence="12 14">ATCC 700832</strain>
    </source>
</reference>
<keyword evidence="3" id="KW-1003">Cell membrane</keyword>
<dbReference type="RefSeq" id="WP_094279266.1">
    <property type="nucleotide sequence ID" value="NZ_JBLWZI010000012.1"/>
</dbReference>
<dbReference type="Proteomes" id="UP000243640">
    <property type="component" value="Unassembled WGS sequence"/>
</dbReference>
<dbReference type="AlphaFoldDB" id="A0A235CDU6"/>
<keyword evidence="2" id="KW-0813">Transport</keyword>
<dbReference type="EMBL" id="SODO01000010">
    <property type="protein sequence ID" value="TDW57695.1"/>
    <property type="molecule type" value="Genomic_DNA"/>
</dbReference>
<proteinExistence type="predicted"/>
<feature type="compositionally biased region" description="Acidic residues" evidence="9">
    <location>
        <begin position="144"/>
        <end position="157"/>
    </location>
</feature>
<keyword evidence="4" id="KW-0997">Cell inner membrane</keyword>
<feature type="region of interest" description="Disordered" evidence="9">
    <location>
        <begin position="45"/>
        <end position="66"/>
    </location>
</feature>
<dbReference type="GO" id="GO:0015031">
    <property type="term" value="P:protein transport"/>
    <property type="evidence" value="ECO:0007669"/>
    <property type="project" value="UniProtKB-KW"/>
</dbReference>
<dbReference type="OrthoDB" id="6089019at2"/>
<evidence type="ECO:0000256" key="6">
    <source>
        <dbReference type="ARBA" id="ARBA00022927"/>
    </source>
</evidence>
<evidence type="ECO:0000256" key="7">
    <source>
        <dbReference type="ARBA" id="ARBA00022989"/>
    </source>
</evidence>
<feature type="region of interest" description="Disordered" evidence="9">
    <location>
        <begin position="130"/>
        <end position="176"/>
    </location>
</feature>
<keyword evidence="6" id="KW-0653">Protein transport</keyword>
<feature type="chain" id="PRO_5012082315" evidence="10">
    <location>
        <begin position="20"/>
        <end position="176"/>
    </location>
</feature>
<evidence type="ECO:0000256" key="9">
    <source>
        <dbReference type="SAM" id="MobiDB-lite"/>
    </source>
</evidence>
<keyword evidence="10" id="KW-0732">Signal</keyword>
<dbReference type="GO" id="GO:0005886">
    <property type="term" value="C:plasma membrane"/>
    <property type="evidence" value="ECO:0007669"/>
    <property type="project" value="UniProtKB-SubCell"/>
</dbReference>